<organism evidence="2 3">
    <name type="scientific">Daphnia pulex</name>
    <name type="common">Water flea</name>
    <dbReference type="NCBI Taxonomy" id="6669"/>
    <lineage>
        <taxon>Eukaryota</taxon>
        <taxon>Metazoa</taxon>
        <taxon>Ecdysozoa</taxon>
        <taxon>Arthropoda</taxon>
        <taxon>Crustacea</taxon>
        <taxon>Branchiopoda</taxon>
        <taxon>Diplostraca</taxon>
        <taxon>Cladocera</taxon>
        <taxon>Anomopoda</taxon>
        <taxon>Daphniidae</taxon>
        <taxon>Daphnia</taxon>
    </lineage>
</organism>
<dbReference type="SMART" id="SM00404">
    <property type="entry name" value="PTPc_motif"/>
    <property type="match status" value="1"/>
</dbReference>
<protein>
    <recommendedName>
        <fullName evidence="1">Tyrosine-protein phosphatase domain-containing protein</fullName>
    </recommendedName>
</protein>
<dbReference type="EMBL" id="GL732524">
    <property type="protein sequence ID" value="EFX89509.1"/>
    <property type="molecule type" value="Genomic_DNA"/>
</dbReference>
<dbReference type="InterPro" id="IPR000242">
    <property type="entry name" value="PTP_cat"/>
</dbReference>
<sequence>METRKLPEEFRLFSFKEETWRSLCPTVAAIENMSELHGLRIITMVLLQPAGEKGVHGQFELFTFNRLLPLHRLNPLRKCDMYWPKEGVETHRVIQIKLVNEDARVTYTIRTFSIKHRKSAERVVLQFHYTNWPDHGTPENPLPILSFVRKSAADNPIGAGRIIVCSAGVGRTEAIQAGNTNVHSSQLTRYLQLLQSGLPASLLSDKIIGSNSTASTLDTTTTTMTMNSIGSQEDLWLLLDHQFHLVTNFLVQDFHLSSAVKNCNVPKNRNAALVSVESARVYLTPKPGVEGSNYINATWLQDFIVTQHPLEATVSDFWQMVWDHNSQTVVVLSDTTDKDYQVFWPLKQADVEFENFRVRFIDEHKIQLPAVGNHPAHPDEYVTQIEVAAQSLQDDYELRVRIFYCSSWPYRGAANPDLAALFRLPKLVIDSHQQYQNGPVVVVDRFGGTEAATLCALTTLVHQLSRDQHVDVYMYAKLYH</sequence>
<dbReference type="eggNOG" id="KOG0789">
    <property type="taxonomic scope" value="Eukaryota"/>
</dbReference>
<dbReference type="PRINTS" id="PR00700">
    <property type="entry name" value="PRTYPHPHTASE"/>
</dbReference>
<dbReference type="GO" id="GO:0031175">
    <property type="term" value="P:neuron projection development"/>
    <property type="evidence" value="ECO:0000318"/>
    <property type="project" value="GO_Central"/>
</dbReference>
<dbReference type="OMA" id="WRVEDEP"/>
<dbReference type="GO" id="GO:0007165">
    <property type="term" value="P:signal transduction"/>
    <property type="evidence" value="ECO:0000318"/>
    <property type="project" value="GO_Central"/>
</dbReference>
<dbReference type="SMART" id="SM00194">
    <property type="entry name" value="PTPc"/>
    <property type="match status" value="1"/>
</dbReference>
<dbReference type="FunFam" id="3.90.190.10:FF:000013">
    <property type="entry name" value="receptor-type tyrosine-protein phosphatase zeta isoform X1"/>
    <property type="match status" value="1"/>
</dbReference>
<dbReference type="PANTHER" id="PTHR19134">
    <property type="entry name" value="RECEPTOR-TYPE TYROSINE-PROTEIN PHOSPHATASE"/>
    <property type="match status" value="1"/>
</dbReference>
<dbReference type="Proteomes" id="UP000000305">
    <property type="component" value="Unassembled WGS sequence"/>
</dbReference>
<evidence type="ECO:0000313" key="3">
    <source>
        <dbReference type="Proteomes" id="UP000000305"/>
    </source>
</evidence>
<dbReference type="GO" id="GO:0004725">
    <property type="term" value="F:protein tyrosine phosphatase activity"/>
    <property type="evidence" value="ECO:0000318"/>
    <property type="project" value="GO_Central"/>
</dbReference>
<dbReference type="InParanoid" id="E9FU97"/>
<feature type="domain" description="Tyrosine-protein phosphatase" evidence="1">
    <location>
        <begin position="1"/>
        <end position="172"/>
    </location>
</feature>
<dbReference type="OrthoDB" id="6371915at2759"/>
<dbReference type="FunFam" id="3.90.190.10:FF:000358">
    <property type="entry name" value="Uncharacterized protein"/>
    <property type="match status" value="1"/>
</dbReference>
<reference evidence="2 3" key="1">
    <citation type="journal article" date="2011" name="Science">
        <title>The ecoresponsive genome of Daphnia pulex.</title>
        <authorList>
            <person name="Colbourne J.K."/>
            <person name="Pfrender M.E."/>
            <person name="Gilbert D."/>
            <person name="Thomas W.K."/>
            <person name="Tucker A."/>
            <person name="Oakley T.H."/>
            <person name="Tokishita S."/>
            <person name="Aerts A."/>
            <person name="Arnold G.J."/>
            <person name="Basu M.K."/>
            <person name="Bauer D.J."/>
            <person name="Caceres C.E."/>
            <person name="Carmel L."/>
            <person name="Casola C."/>
            <person name="Choi J.H."/>
            <person name="Detter J.C."/>
            <person name="Dong Q."/>
            <person name="Dusheyko S."/>
            <person name="Eads B.D."/>
            <person name="Frohlich T."/>
            <person name="Geiler-Samerotte K.A."/>
            <person name="Gerlach D."/>
            <person name="Hatcher P."/>
            <person name="Jogdeo S."/>
            <person name="Krijgsveld J."/>
            <person name="Kriventseva E.V."/>
            <person name="Kultz D."/>
            <person name="Laforsch C."/>
            <person name="Lindquist E."/>
            <person name="Lopez J."/>
            <person name="Manak J.R."/>
            <person name="Muller J."/>
            <person name="Pangilinan J."/>
            <person name="Patwardhan R.P."/>
            <person name="Pitluck S."/>
            <person name="Pritham E.J."/>
            <person name="Rechtsteiner A."/>
            <person name="Rho M."/>
            <person name="Rogozin I.B."/>
            <person name="Sakarya O."/>
            <person name="Salamov A."/>
            <person name="Schaack S."/>
            <person name="Shapiro H."/>
            <person name="Shiga Y."/>
            <person name="Skalitzky C."/>
            <person name="Smith Z."/>
            <person name="Souvorov A."/>
            <person name="Sung W."/>
            <person name="Tang Z."/>
            <person name="Tsuchiya D."/>
            <person name="Tu H."/>
            <person name="Vos H."/>
            <person name="Wang M."/>
            <person name="Wolf Y.I."/>
            <person name="Yamagata H."/>
            <person name="Yamada T."/>
            <person name="Ye Y."/>
            <person name="Shaw J.R."/>
            <person name="Andrews J."/>
            <person name="Crease T.J."/>
            <person name="Tang H."/>
            <person name="Lucas S.M."/>
            <person name="Robertson H.M."/>
            <person name="Bork P."/>
            <person name="Koonin E.V."/>
            <person name="Zdobnov E.M."/>
            <person name="Grigoriev I.V."/>
            <person name="Lynch M."/>
            <person name="Boore J.L."/>
        </authorList>
    </citation>
    <scope>NUCLEOTIDE SEQUENCE [LARGE SCALE GENOMIC DNA]</scope>
</reference>
<dbReference type="HOGENOM" id="CLU_001645_8_4_1"/>
<dbReference type="KEGG" id="dpx:DAPPUDRAFT_233531"/>
<evidence type="ECO:0000259" key="1">
    <source>
        <dbReference type="PROSITE" id="PS50055"/>
    </source>
</evidence>
<dbReference type="InterPro" id="IPR029021">
    <property type="entry name" value="Prot-tyrosine_phosphatase-like"/>
</dbReference>
<dbReference type="Pfam" id="PF00102">
    <property type="entry name" value="Y_phosphatase"/>
    <property type="match status" value="2"/>
</dbReference>
<proteinExistence type="predicted"/>
<dbReference type="AlphaFoldDB" id="E9FU97"/>
<evidence type="ECO:0000313" key="2">
    <source>
        <dbReference type="EMBL" id="EFX89509.1"/>
    </source>
</evidence>
<dbReference type="InterPro" id="IPR050348">
    <property type="entry name" value="Protein-Tyr_Phosphatase"/>
</dbReference>
<dbReference type="PROSITE" id="PS50055">
    <property type="entry name" value="TYR_PHOSPHATASE_PTP"/>
    <property type="match status" value="2"/>
</dbReference>
<dbReference type="PANTHER" id="PTHR19134:SF525">
    <property type="entry name" value="TYROSINE-PROTEIN PHOSPHATASE DOMAIN-CONTAINING PROTEIN"/>
    <property type="match status" value="1"/>
</dbReference>
<gene>
    <name evidence="2" type="ORF">DAPPUDRAFT_233531</name>
</gene>
<keyword evidence="3" id="KW-1185">Reference proteome</keyword>
<dbReference type="Gene3D" id="3.90.190.10">
    <property type="entry name" value="Protein tyrosine phosphatase superfamily"/>
    <property type="match status" value="2"/>
</dbReference>
<dbReference type="InterPro" id="IPR003595">
    <property type="entry name" value="Tyr_Pase_cat"/>
</dbReference>
<dbReference type="SUPFAM" id="SSF52799">
    <property type="entry name" value="(Phosphotyrosine protein) phosphatases II"/>
    <property type="match status" value="2"/>
</dbReference>
<feature type="non-terminal residue" evidence="2">
    <location>
        <position position="480"/>
    </location>
</feature>
<dbReference type="STRING" id="6669.E9FU97"/>
<name>E9FU97_DAPPU</name>
<accession>E9FU97</accession>
<feature type="domain" description="Tyrosine-protein phosphatase" evidence="1">
    <location>
        <begin position="239"/>
        <end position="480"/>
    </location>
</feature>